<organism evidence="7 8">
    <name type="scientific">Cohaesibacter marisflavi</name>
    <dbReference type="NCBI Taxonomy" id="655353"/>
    <lineage>
        <taxon>Bacteria</taxon>
        <taxon>Pseudomonadati</taxon>
        <taxon>Pseudomonadota</taxon>
        <taxon>Alphaproteobacteria</taxon>
        <taxon>Hyphomicrobiales</taxon>
        <taxon>Cohaesibacteraceae</taxon>
    </lineage>
</organism>
<accession>A0A1I5LND4</accession>
<feature type="transmembrane region" description="Helical" evidence="6">
    <location>
        <begin position="274"/>
        <end position="296"/>
    </location>
</feature>
<feature type="transmembrane region" description="Helical" evidence="6">
    <location>
        <begin position="102"/>
        <end position="124"/>
    </location>
</feature>
<dbReference type="InterPro" id="IPR001851">
    <property type="entry name" value="ABC_transp_permease"/>
</dbReference>
<reference evidence="7 8" key="1">
    <citation type="submission" date="2016-10" db="EMBL/GenBank/DDBJ databases">
        <authorList>
            <person name="de Groot N.N."/>
        </authorList>
    </citation>
    <scope>NUCLEOTIDE SEQUENCE [LARGE SCALE GENOMIC DNA]</scope>
    <source>
        <strain evidence="7 8">CGMCC 1.9157</strain>
    </source>
</reference>
<evidence type="ECO:0000313" key="7">
    <source>
        <dbReference type="EMBL" id="SFO98818.1"/>
    </source>
</evidence>
<feature type="transmembrane region" description="Helical" evidence="6">
    <location>
        <begin position="217"/>
        <end position="235"/>
    </location>
</feature>
<feature type="transmembrane region" description="Helical" evidence="6">
    <location>
        <begin position="302"/>
        <end position="320"/>
    </location>
</feature>
<feature type="transmembrane region" description="Helical" evidence="6">
    <location>
        <begin position="170"/>
        <end position="189"/>
    </location>
</feature>
<dbReference type="STRING" id="655353.SAMN04488056_11762"/>
<dbReference type="EMBL" id="FOVR01000017">
    <property type="protein sequence ID" value="SFO98818.1"/>
    <property type="molecule type" value="Genomic_DNA"/>
</dbReference>
<gene>
    <name evidence="7" type="ORF">SAMN04488056_11762</name>
</gene>
<feature type="transmembrane region" description="Helical" evidence="6">
    <location>
        <begin position="20"/>
        <end position="37"/>
    </location>
</feature>
<proteinExistence type="predicted"/>
<evidence type="ECO:0000256" key="5">
    <source>
        <dbReference type="ARBA" id="ARBA00023136"/>
    </source>
</evidence>
<evidence type="ECO:0000313" key="8">
    <source>
        <dbReference type="Proteomes" id="UP000199236"/>
    </source>
</evidence>
<keyword evidence="5 6" id="KW-0472">Membrane</keyword>
<dbReference type="OrthoDB" id="7905859at2"/>
<keyword evidence="3 6" id="KW-0812">Transmembrane</keyword>
<keyword evidence="2" id="KW-1003">Cell membrane</keyword>
<dbReference type="Proteomes" id="UP000199236">
    <property type="component" value="Unassembled WGS sequence"/>
</dbReference>
<evidence type="ECO:0000256" key="4">
    <source>
        <dbReference type="ARBA" id="ARBA00022989"/>
    </source>
</evidence>
<sequence length="322" mass="33333">MKSILSAPKSGSTVSKRPVWLVAFGSLVALVLINWFLQPSFFDGMVMHSNLTTFLPLTLVAIGQTFVIMGGDIDLSVGSIAALVNVVTVTVIAMAGGDAASVPIGLLTGLVVGVLCGVFNGLLISYLRLQPMVATFGTGIIFSALALWVMPQAGLSVPEVYWMTYSDFVLGVPTVLWILIAGFLFVLFMQRRPFESHLKAVGGNRAGAFQSGINMSFVRLLSFALCGLFSGFAALCLTGETASGDPLIGQSLAMGSISAVVLGGTMLSGGVGGAIGSIFGALLLGMIGNVIFFAGLPFEFQTLVQGLIVLAALAGGVLVARK</sequence>
<protein>
    <submittedName>
        <fullName evidence="7">Ribose transport system permease protein</fullName>
    </submittedName>
</protein>
<dbReference type="RefSeq" id="WP_090075340.1">
    <property type="nucleotide sequence ID" value="NZ_FOVR01000017.1"/>
</dbReference>
<dbReference type="GO" id="GO:0005886">
    <property type="term" value="C:plasma membrane"/>
    <property type="evidence" value="ECO:0007669"/>
    <property type="project" value="UniProtKB-SubCell"/>
</dbReference>
<dbReference type="GO" id="GO:0022857">
    <property type="term" value="F:transmembrane transporter activity"/>
    <property type="evidence" value="ECO:0007669"/>
    <property type="project" value="InterPro"/>
</dbReference>
<dbReference type="CDD" id="cd06579">
    <property type="entry name" value="TM_PBP1_transp_AraH_like"/>
    <property type="match status" value="1"/>
</dbReference>
<keyword evidence="8" id="KW-1185">Reference proteome</keyword>
<comment type="subcellular location">
    <subcellularLocation>
        <location evidence="1">Cell membrane</location>
        <topology evidence="1">Multi-pass membrane protein</topology>
    </subcellularLocation>
</comment>
<feature type="transmembrane region" description="Helical" evidence="6">
    <location>
        <begin position="131"/>
        <end position="150"/>
    </location>
</feature>
<dbReference type="PANTHER" id="PTHR32196">
    <property type="entry name" value="ABC TRANSPORTER PERMEASE PROTEIN YPHD-RELATED-RELATED"/>
    <property type="match status" value="1"/>
</dbReference>
<feature type="transmembrane region" description="Helical" evidence="6">
    <location>
        <begin position="247"/>
        <end position="267"/>
    </location>
</feature>
<evidence type="ECO:0000256" key="3">
    <source>
        <dbReference type="ARBA" id="ARBA00022692"/>
    </source>
</evidence>
<evidence type="ECO:0000256" key="1">
    <source>
        <dbReference type="ARBA" id="ARBA00004651"/>
    </source>
</evidence>
<keyword evidence="4 6" id="KW-1133">Transmembrane helix</keyword>
<name>A0A1I5LND4_9HYPH</name>
<dbReference type="AlphaFoldDB" id="A0A1I5LND4"/>
<dbReference type="Pfam" id="PF02653">
    <property type="entry name" value="BPD_transp_2"/>
    <property type="match status" value="1"/>
</dbReference>
<evidence type="ECO:0000256" key="2">
    <source>
        <dbReference type="ARBA" id="ARBA00022475"/>
    </source>
</evidence>
<evidence type="ECO:0000256" key="6">
    <source>
        <dbReference type="SAM" id="Phobius"/>
    </source>
</evidence>
<feature type="transmembrane region" description="Helical" evidence="6">
    <location>
        <begin position="49"/>
        <end position="68"/>
    </location>
</feature>
<feature type="transmembrane region" description="Helical" evidence="6">
    <location>
        <begin position="75"/>
        <end position="96"/>
    </location>
</feature>